<evidence type="ECO:0000313" key="2">
    <source>
        <dbReference type="Proteomes" id="UP000576550"/>
    </source>
</evidence>
<proteinExistence type="predicted"/>
<accession>A0A832RCF2</accession>
<dbReference type="InterPro" id="IPR023346">
    <property type="entry name" value="Lysozyme-like_dom_sf"/>
</dbReference>
<reference evidence="1 2" key="1">
    <citation type="journal article" date="2020" name="Biotechnol. Biofuels">
        <title>New insights from the biogas microbiome by comprehensive genome-resolved metagenomics of nearly 1600 species originating from multiple anaerobic digesters.</title>
        <authorList>
            <person name="Campanaro S."/>
            <person name="Treu L."/>
            <person name="Rodriguez-R L.M."/>
            <person name="Kovalovszki A."/>
            <person name="Ziels R.M."/>
            <person name="Maus I."/>
            <person name="Zhu X."/>
            <person name="Kougias P.G."/>
            <person name="Basile A."/>
            <person name="Luo G."/>
            <person name="Schluter A."/>
            <person name="Konstantinidis K.T."/>
            <person name="Angelidaki I."/>
        </authorList>
    </citation>
    <scope>NUCLEOTIDE SEQUENCE [LARGE SCALE GENOMIC DNA]</scope>
    <source>
        <strain evidence="1">AS05jafATM_89</strain>
    </source>
</reference>
<evidence type="ECO:0000313" key="1">
    <source>
        <dbReference type="EMBL" id="HHX99349.1"/>
    </source>
</evidence>
<organism evidence="1 2">
    <name type="scientific">Candidatus Dojkabacteria bacterium</name>
    <dbReference type="NCBI Taxonomy" id="2099670"/>
    <lineage>
        <taxon>Bacteria</taxon>
        <taxon>Candidatus Dojkabacteria</taxon>
    </lineage>
</organism>
<name>A0A832RCF2_9BACT</name>
<evidence type="ECO:0008006" key="3">
    <source>
        <dbReference type="Google" id="ProtNLM"/>
    </source>
</evidence>
<gene>
    <name evidence="1" type="ORF">GX533_01535</name>
</gene>
<dbReference type="SUPFAM" id="SSF53955">
    <property type="entry name" value="Lysozyme-like"/>
    <property type="match status" value="1"/>
</dbReference>
<dbReference type="Proteomes" id="UP000576550">
    <property type="component" value="Unassembled WGS sequence"/>
</dbReference>
<sequence length="198" mass="22313">MSSMWLKSRKLLSVISAIIFLGIIFASVSQRIPVSKFYGDLTENTGSTYTRFNAEGLMDSIEMEEIIVASEEKINPAEDVRIVKVRNYLAKRRSPLSEFAHEFIKAADHYGIDYRIVAAISIVESGGGKKNFKPYNAWGWGKRGFNNWTDGIWKVSAGIAKYYSKGLKTPQLMARWYCPPNAEAWGRKVQGVMNVIGM</sequence>
<protein>
    <recommendedName>
        <fullName evidence="3">Mannosyl-glycoprotein endo-beta-N-acetylglucosamidase-like domain-containing protein</fullName>
    </recommendedName>
</protein>
<comment type="caution">
    <text evidence="1">The sequence shown here is derived from an EMBL/GenBank/DDBJ whole genome shotgun (WGS) entry which is preliminary data.</text>
</comment>
<dbReference type="EMBL" id="DUTP01000003">
    <property type="protein sequence ID" value="HHX99349.1"/>
    <property type="molecule type" value="Genomic_DNA"/>
</dbReference>
<dbReference type="AlphaFoldDB" id="A0A832RCF2"/>